<dbReference type="GO" id="GO:0030896">
    <property type="term" value="C:checkpoint clamp complex"/>
    <property type="evidence" value="ECO:0007669"/>
    <property type="project" value="UniProtKB-UniRule"/>
</dbReference>
<proteinExistence type="inferred from homology"/>
<dbReference type="GO" id="GO:0000076">
    <property type="term" value="P:DNA replication checkpoint signaling"/>
    <property type="evidence" value="ECO:0007669"/>
    <property type="project" value="TreeGrafter"/>
</dbReference>
<keyword evidence="2" id="KW-0227">DNA damage</keyword>
<dbReference type="Gene3D" id="3.70.10.10">
    <property type="match status" value="1"/>
</dbReference>
<evidence type="ECO:0000256" key="1">
    <source>
        <dbReference type="ARBA" id="ARBA00008494"/>
    </source>
</evidence>
<evidence type="ECO:0000313" key="4">
    <source>
        <dbReference type="EMBL" id="KAA6412813.1"/>
    </source>
</evidence>
<evidence type="ECO:0000256" key="3">
    <source>
        <dbReference type="SAM" id="MobiDB-lite"/>
    </source>
</evidence>
<dbReference type="EMBL" id="VXIT01000005">
    <property type="protein sequence ID" value="KAA6412813.1"/>
    <property type="molecule type" value="Genomic_DNA"/>
</dbReference>
<dbReference type="InterPro" id="IPR007268">
    <property type="entry name" value="Rad9/Ddc1"/>
</dbReference>
<sequence length="451" mass="50739">MPVLSFTLSPEAVVRVHDAILCLAKFSETVSLEAHRSKLILTALNSSKSAYASFGLESNVFFEKYNFSPSPSRDQRSSNNGGGRFTCQMYNKALLSVFKGRLVDARERDTSVERCEVTIQDQADKTECRLIVKMVCRHGVIKTYKLTYESTEIMHALFDKNAAKNRWTISASVLRSFSEHFGPKTEQLDIYSEEGRAMFTSYTEKIMDGKEILKQPLQTSVAIDTLDFDDFAVEDRLHIGISVKDFRAIVTHADTLNASITASYSHPTRPLQLAYKEKGMQCEFTLMTIGDYREGSVTPAPATNREISIRPAERPASVQRPSPARPRSVAEVMPPPIEPASRSFTRESVTQRPRRPSPPPPQASLDPESLFLPAGDDDDRQWDEKNYNEDEEDTLGWDASAEHDSMAASLRNTLGDHVPFRLPPEESGSEEYERRIAPTQRISQIRGIFDD</sequence>
<dbReference type="InterPro" id="IPR046938">
    <property type="entry name" value="DNA_clamp_sf"/>
</dbReference>
<organism evidence="4 5">
    <name type="scientific">Lasallia pustulata</name>
    <dbReference type="NCBI Taxonomy" id="136370"/>
    <lineage>
        <taxon>Eukaryota</taxon>
        <taxon>Fungi</taxon>
        <taxon>Dikarya</taxon>
        <taxon>Ascomycota</taxon>
        <taxon>Pezizomycotina</taxon>
        <taxon>Lecanoromycetes</taxon>
        <taxon>OSLEUM clade</taxon>
        <taxon>Umbilicariomycetidae</taxon>
        <taxon>Umbilicariales</taxon>
        <taxon>Umbilicariaceae</taxon>
        <taxon>Lasallia</taxon>
    </lineage>
</organism>
<dbReference type="Proteomes" id="UP000324767">
    <property type="component" value="Unassembled WGS sequence"/>
</dbReference>
<comment type="function">
    <text evidence="2">Acts in DNA repair and mutagenesis. Involved in promoting resistance to ionizing radiation and UV light, as well as regulating cell cycle progression after irradiation.</text>
</comment>
<comment type="caution">
    <text evidence="4">The sequence shown here is derived from an EMBL/GenBank/DDBJ whole genome shotgun (WGS) entry which is preliminary data.</text>
</comment>
<feature type="compositionally biased region" description="Polar residues" evidence="3">
    <location>
        <begin position="342"/>
        <end position="351"/>
    </location>
</feature>
<protein>
    <recommendedName>
        <fullName evidence="2">DNA repair protein rad9</fullName>
    </recommendedName>
</protein>
<dbReference type="Pfam" id="PF04139">
    <property type="entry name" value="Rad9"/>
    <property type="match status" value="1"/>
</dbReference>
<reference evidence="4 5" key="1">
    <citation type="submission" date="2019-09" db="EMBL/GenBank/DDBJ databases">
        <title>The hologenome of the rock-dwelling lichen Lasallia pustulata.</title>
        <authorList>
            <person name="Greshake Tzovaras B."/>
            <person name="Segers F."/>
            <person name="Bicker A."/>
            <person name="Dal Grande F."/>
            <person name="Otte J."/>
            <person name="Hankeln T."/>
            <person name="Schmitt I."/>
            <person name="Ebersberger I."/>
        </authorList>
    </citation>
    <scope>NUCLEOTIDE SEQUENCE [LARGE SCALE GENOMIC DNA]</scope>
    <source>
        <strain evidence="4">A1-1</strain>
    </source>
</reference>
<gene>
    <name evidence="4" type="ORF">FRX48_03805</name>
</gene>
<dbReference type="SUPFAM" id="SSF55979">
    <property type="entry name" value="DNA clamp"/>
    <property type="match status" value="1"/>
</dbReference>
<dbReference type="GO" id="GO:0031573">
    <property type="term" value="P:mitotic intra-S DNA damage checkpoint signaling"/>
    <property type="evidence" value="ECO:0007669"/>
    <property type="project" value="TreeGrafter"/>
</dbReference>
<feature type="region of interest" description="Disordered" evidence="3">
    <location>
        <begin position="294"/>
        <end position="396"/>
    </location>
</feature>
<dbReference type="InterPro" id="IPR026584">
    <property type="entry name" value="Rad9"/>
</dbReference>
<dbReference type="PIRSF" id="PIRSF009303">
    <property type="entry name" value="Cell_cycle_RAD9"/>
    <property type="match status" value="1"/>
</dbReference>
<dbReference type="AlphaFoldDB" id="A0A5M8PVU1"/>
<dbReference type="PANTHER" id="PTHR15237:SF0">
    <property type="entry name" value="CELL CYCLE CHECKPOINT CONTROL PROTEIN"/>
    <property type="match status" value="1"/>
</dbReference>
<name>A0A5M8PVU1_9LECA</name>
<evidence type="ECO:0000256" key="2">
    <source>
        <dbReference type="PIRNR" id="PIRNR009303"/>
    </source>
</evidence>
<evidence type="ECO:0000313" key="5">
    <source>
        <dbReference type="Proteomes" id="UP000324767"/>
    </source>
</evidence>
<comment type="similarity">
    <text evidence="1 2">Belongs to the rad9 family.</text>
</comment>
<accession>A0A5M8PVU1</accession>
<dbReference type="GO" id="GO:0006281">
    <property type="term" value="P:DNA repair"/>
    <property type="evidence" value="ECO:0007669"/>
    <property type="project" value="UniProtKB-UniRule"/>
</dbReference>
<dbReference type="OrthoDB" id="60092at2759"/>
<dbReference type="GO" id="GO:0071479">
    <property type="term" value="P:cellular response to ionizing radiation"/>
    <property type="evidence" value="ECO:0007669"/>
    <property type="project" value="TreeGrafter"/>
</dbReference>
<dbReference type="PANTHER" id="PTHR15237">
    <property type="entry name" value="DNA REPAIR PROTEIN RAD9"/>
    <property type="match status" value="1"/>
</dbReference>